<dbReference type="Pfam" id="PF03732">
    <property type="entry name" value="Retrotrans_gag"/>
    <property type="match status" value="1"/>
</dbReference>
<evidence type="ECO:0000313" key="12">
    <source>
        <dbReference type="EMBL" id="CAG1831762.1"/>
    </source>
</evidence>
<name>A0A8D6ZKL4_MUSAM</name>
<dbReference type="InterPro" id="IPR005162">
    <property type="entry name" value="Retrotrans_gag_dom"/>
</dbReference>
<feature type="domain" description="Reverse transcriptase" evidence="9">
    <location>
        <begin position="374"/>
        <end position="461"/>
    </location>
</feature>
<dbReference type="InterPro" id="IPR000477">
    <property type="entry name" value="RT_dom"/>
</dbReference>
<gene>
    <name evidence="12" type="ORF">GSMUA_350160.1</name>
</gene>
<accession>A0A8D6ZKL4</accession>
<dbReference type="InterPro" id="IPR050951">
    <property type="entry name" value="Retrovirus_Pol_polyprotein"/>
</dbReference>
<keyword evidence="5" id="KW-0540">Nuclease</keyword>
<keyword evidence="8" id="KW-0695">RNA-directed DNA polymerase</keyword>
<dbReference type="FunFam" id="3.10.10.10:FF:000007">
    <property type="entry name" value="Retrovirus-related Pol polyprotein from transposon 17.6-like Protein"/>
    <property type="match status" value="1"/>
</dbReference>
<keyword evidence="2" id="KW-0645">Protease</keyword>
<evidence type="ECO:0000256" key="7">
    <source>
        <dbReference type="ARBA" id="ARBA00022801"/>
    </source>
</evidence>
<evidence type="ECO:0000256" key="1">
    <source>
        <dbReference type="ARBA" id="ARBA00012493"/>
    </source>
</evidence>
<dbReference type="CDD" id="cd00303">
    <property type="entry name" value="retropepsin_like"/>
    <property type="match status" value="1"/>
</dbReference>
<protein>
    <recommendedName>
        <fullName evidence="1">RNA-directed DNA polymerase</fullName>
        <ecNumber evidence="1">2.7.7.49</ecNumber>
    </recommendedName>
</protein>
<dbReference type="AlphaFoldDB" id="A0A8D6ZKL4"/>
<dbReference type="Gene3D" id="2.40.70.10">
    <property type="entry name" value="Acid Proteases"/>
    <property type="match status" value="1"/>
</dbReference>
<dbReference type="InterPro" id="IPR021109">
    <property type="entry name" value="Peptidase_aspartic_dom_sf"/>
</dbReference>
<proteinExistence type="predicted"/>
<evidence type="ECO:0000256" key="4">
    <source>
        <dbReference type="ARBA" id="ARBA00022695"/>
    </source>
</evidence>
<keyword evidence="4" id="KW-0548">Nucleotidyltransferase</keyword>
<evidence type="ECO:0000256" key="2">
    <source>
        <dbReference type="ARBA" id="ARBA00022670"/>
    </source>
</evidence>
<evidence type="ECO:0000259" key="11">
    <source>
        <dbReference type="Pfam" id="PF17917"/>
    </source>
</evidence>
<dbReference type="GO" id="GO:0008233">
    <property type="term" value="F:peptidase activity"/>
    <property type="evidence" value="ECO:0007669"/>
    <property type="project" value="UniProtKB-KW"/>
</dbReference>
<evidence type="ECO:0000256" key="8">
    <source>
        <dbReference type="ARBA" id="ARBA00022918"/>
    </source>
</evidence>
<evidence type="ECO:0000256" key="3">
    <source>
        <dbReference type="ARBA" id="ARBA00022679"/>
    </source>
</evidence>
<dbReference type="Gene3D" id="3.10.10.10">
    <property type="entry name" value="HIV Type 1 Reverse Transcriptase, subunit A, domain 1"/>
    <property type="match status" value="2"/>
</dbReference>
<evidence type="ECO:0000256" key="5">
    <source>
        <dbReference type="ARBA" id="ARBA00022722"/>
    </source>
</evidence>
<dbReference type="InterPro" id="IPR043128">
    <property type="entry name" value="Rev_trsase/Diguanyl_cyclase"/>
</dbReference>
<dbReference type="EMBL" id="HG996472">
    <property type="protein sequence ID" value="CAG1831762.1"/>
    <property type="molecule type" value="Genomic_DNA"/>
</dbReference>
<evidence type="ECO:0000256" key="6">
    <source>
        <dbReference type="ARBA" id="ARBA00022759"/>
    </source>
</evidence>
<dbReference type="PANTHER" id="PTHR37984">
    <property type="entry name" value="PROTEIN CBG26694"/>
    <property type="match status" value="1"/>
</dbReference>
<dbReference type="GO" id="GO:0003964">
    <property type="term" value="F:RNA-directed DNA polymerase activity"/>
    <property type="evidence" value="ECO:0007669"/>
    <property type="project" value="UniProtKB-KW"/>
</dbReference>
<dbReference type="SUPFAM" id="SSF56672">
    <property type="entry name" value="DNA/RNA polymerases"/>
    <property type="match status" value="1"/>
</dbReference>
<organism evidence="12">
    <name type="scientific">Musa acuminata subsp. malaccensis</name>
    <name type="common">Wild banana</name>
    <name type="synonym">Musa malaccensis</name>
    <dbReference type="NCBI Taxonomy" id="214687"/>
    <lineage>
        <taxon>Eukaryota</taxon>
        <taxon>Viridiplantae</taxon>
        <taxon>Streptophyta</taxon>
        <taxon>Embryophyta</taxon>
        <taxon>Tracheophyta</taxon>
        <taxon>Spermatophyta</taxon>
        <taxon>Magnoliopsida</taxon>
        <taxon>Liliopsida</taxon>
        <taxon>Zingiberales</taxon>
        <taxon>Musaceae</taxon>
        <taxon>Musa</taxon>
    </lineage>
</organism>
<keyword evidence="6" id="KW-0255">Endonuclease</keyword>
<sequence>MIKRMSEIKHEPMTWKLFQEKFNDKYFSDCMREQKELEFLNLIQGSMTVTKYESKFTELSRFATHMTDDESRKARRFERGLRPAIRSRMSALKLQTYADTLDHQLRDCPLKRKKEPLSPRPSAHARVYAITEQDSKASKSVVEGILHVSKRNAKVLFDPGSNLSFVSQYFACHLDILPKPLDYMLYVPTAIGDSLATNLVYPSCCWISIGDHELFADLILLEIQGFDIILGMDWLSSHHASIDCYKKIITFCIPDQPIFFFEGIKHDLPPCLISALQAYRLMQKGCFCYMVCVKEHSNQETHLDEISVVKEFPDVFPDDLPGLPLDREGEFAINLVPSTTPISKPPYRMAPLELEELKKQIQELLDKGFIRPSLNQVTIKNKYPIPRIDDLFDQLQGAQVFSKIDLRSGYYQLKIKEEDISKTAFRTRYGHYEFLVMPFGLTNAPAAFMKLMNRIFQPLLDIFAFLGHVISGKGISVDPRKIEAVVEWEVPTNVTEVRSFLGMAGYYRRFVEGFSRIAQPLTNLTKKNMKFVWGDDCEQSFQELKRRLTSAPILTIPIIAYASRQLKGYELNYPTHDLELAAIIFALKIWRHY</sequence>
<feature type="domain" description="Retrotransposon gag" evidence="10">
    <location>
        <begin position="10"/>
        <end position="83"/>
    </location>
</feature>
<keyword evidence="3" id="KW-0808">Transferase</keyword>
<evidence type="ECO:0000259" key="10">
    <source>
        <dbReference type="Pfam" id="PF03732"/>
    </source>
</evidence>
<evidence type="ECO:0000259" key="9">
    <source>
        <dbReference type="Pfam" id="PF00078"/>
    </source>
</evidence>
<dbReference type="InterPro" id="IPR041373">
    <property type="entry name" value="RT_RNaseH"/>
</dbReference>
<dbReference type="FunFam" id="3.30.70.270:FF:000020">
    <property type="entry name" value="Transposon Tf2-6 polyprotein-like Protein"/>
    <property type="match status" value="1"/>
</dbReference>
<dbReference type="Pfam" id="PF08284">
    <property type="entry name" value="RVP_2"/>
    <property type="match status" value="1"/>
</dbReference>
<dbReference type="CDD" id="cd01647">
    <property type="entry name" value="RT_LTR"/>
    <property type="match status" value="1"/>
</dbReference>
<reference evidence="12" key="1">
    <citation type="submission" date="2021-03" db="EMBL/GenBank/DDBJ databases">
        <authorList>
            <consortium name="Genoscope - CEA"/>
            <person name="William W."/>
        </authorList>
    </citation>
    <scope>NUCLEOTIDE SEQUENCE</scope>
    <source>
        <strain evidence="12">Doubled-haploid Pahang</strain>
    </source>
</reference>
<dbReference type="Gene3D" id="3.30.70.270">
    <property type="match status" value="2"/>
</dbReference>
<dbReference type="GO" id="GO:0006508">
    <property type="term" value="P:proteolysis"/>
    <property type="evidence" value="ECO:0007669"/>
    <property type="project" value="UniProtKB-KW"/>
</dbReference>
<dbReference type="EC" id="2.7.7.49" evidence="1"/>
<dbReference type="SUPFAM" id="SSF50630">
    <property type="entry name" value="Acid proteases"/>
    <property type="match status" value="1"/>
</dbReference>
<dbReference type="Pfam" id="PF17917">
    <property type="entry name" value="RT_RNaseH"/>
    <property type="match status" value="1"/>
</dbReference>
<dbReference type="PANTHER" id="PTHR37984:SF5">
    <property type="entry name" value="PROTEIN NYNRIN-LIKE"/>
    <property type="match status" value="1"/>
</dbReference>
<keyword evidence="7" id="KW-0378">Hydrolase</keyword>
<dbReference type="GO" id="GO:0004519">
    <property type="term" value="F:endonuclease activity"/>
    <property type="evidence" value="ECO:0007669"/>
    <property type="project" value="UniProtKB-KW"/>
</dbReference>
<feature type="domain" description="Reverse transcriptase RNase H-like" evidence="11">
    <location>
        <begin position="558"/>
        <end position="593"/>
    </location>
</feature>
<dbReference type="InterPro" id="IPR043502">
    <property type="entry name" value="DNA/RNA_pol_sf"/>
</dbReference>
<dbReference type="Pfam" id="PF00078">
    <property type="entry name" value="RVT_1"/>
    <property type="match status" value="1"/>
</dbReference>